<reference evidence="1" key="2">
    <citation type="submission" date="2021-07" db="EMBL/GenBank/DDBJ databases">
        <title>Giant CbK-like Caulobacter bacteriophages have genetically divergent genomes.</title>
        <authorList>
            <person name="Wilson K."/>
            <person name="Ely B."/>
        </authorList>
    </citation>
    <scope>NUCLEOTIDE SEQUENCE</scope>
</reference>
<protein>
    <submittedName>
        <fullName evidence="1">Uncharacterized protein</fullName>
    </submittedName>
</protein>
<sequence>MPWDRMERHKTRSCTSKVRYGSEALARDGAQDMLKRTGRKRAGVYPCEFCGLWHVSSDGVGRFIVLRENC</sequence>
<name>A0A385EGP6_9CAUD</name>
<keyword evidence="2" id="KW-1185">Reference proteome</keyword>
<dbReference type="EMBL" id="MH588547">
    <property type="protein sequence ID" value="AXQ69969.1"/>
    <property type="molecule type" value="Genomic_DNA"/>
</dbReference>
<organism evidence="1 2">
    <name type="scientific">Caulobacter phage CcrSC</name>
    <dbReference type="NCBI Taxonomy" id="2283272"/>
    <lineage>
        <taxon>Viruses</taxon>
        <taxon>Duplodnaviria</taxon>
        <taxon>Heunggongvirae</taxon>
        <taxon>Uroviricota</taxon>
        <taxon>Caudoviricetes</taxon>
        <taxon>Jeanschmidtviridae</taxon>
        <taxon>Bertelyvirus</taxon>
        <taxon>Bertelyvirus SC</taxon>
    </lineage>
</organism>
<accession>A0A385EGP6</accession>
<evidence type="ECO:0000313" key="2">
    <source>
        <dbReference type="Proteomes" id="UP000259683"/>
    </source>
</evidence>
<evidence type="ECO:0000313" key="1">
    <source>
        <dbReference type="EMBL" id="AXQ69969.1"/>
    </source>
</evidence>
<proteinExistence type="predicted"/>
<gene>
    <name evidence="1" type="ORF">CcrSC_gp387</name>
</gene>
<reference evidence="1" key="1">
    <citation type="submission" date="2018-07" db="EMBL/GenBank/DDBJ databases">
        <authorList>
            <person name="Wilson K.M."/>
            <person name="Ely B."/>
        </authorList>
    </citation>
    <scope>NUCLEOTIDE SEQUENCE</scope>
</reference>
<dbReference type="Proteomes" id="UP000259683">
    <property type="component" value="Segment"/>
</dbReference>